<keyword evidence="5" id="KW-0479">Metal-binding</keyword>
<dbReference type="Proteomes" id="UP001519460">
    <property type="component" value="Unassembled WGS sequence"/>
</dbReference>
<keyword evidence="6" id="KW-0407">Ion channel</keyword>
<feature type="transmembrane region" description="Helical" evidence="8">
    <location>
        <begin position="909"/>
        <end position="931"/>
    </location>
</feature>
<accession>A0ABD0KPY4</accession>
<dbReference type="PRINTS" id="PR00167">
    <property type="entry name" value="CACHANNEL"/>
</dbReference>
<feature type="domain" description="Ion transport" evidence="9">
    <location>
        <begin position="479"/>
        <end position="588"/>
    </location>
</feature>
<evidence type="ECO:0000256" key="8">
    <source>
        <dbReference type="SAM" id="Phobius"/>
    </source>
</evidence>
<feature type="transmembrane region" description="Helical" evidence="8">
    <location>
        <begin position="872"/>
        <end position="889"/>
    </location>
</feature>
<feature type="domain" description="Ion transport" evidence="9">
    <location>
        <begin position="772"/>
        <end position="1029"/>
    </location>
</feature>
<dbReference type="InterPro" id="IPR002077">
    <property type="entry name" value="VDCCAlpha1"/>
</dbReference>
<feature type="transmembrane region" description="Helical" evidence="8">
    <location>
        <begin position="473"/>
        <end position="497"/>
    </location>
</feature>
<feature type="transmembrane region" description="Helical" evidence="8">
    <location>
        <begin position="772"/>
        <end position="793"/>
    </location>
</feature>
<keyword evidence="11" id="KW-1185">Reference proteome</keyword>
<name>A0ABD0KPY4_9CAEN</name>
<feature type="transmembrane region" description="Helical" evidence="8">
    <location>
        <begin position="696"/>
        <end position="719"/>
    </location>
</feature>
<organism evidence="10 11">
    <name type="scientific">Batillaria attramentaria</name>
    <dbReference type="NCBI Taxonomy" id="370345"/>
    <lineage>
        <taxon>Eukaryota</taxon>
        <taxon>Metazoa</taxon>
        <taxon>Spiralia</taxon>
        <taxon>Lophotrochozoa</taxon>
        <taxon>Mollusca</taxon>
        <taxon>Gastropoda</taxon>
        <taxon>Caenogastropoda</taxon>
        <taxon>Sorbeoconcha</taxon>
        <taxon>Cerithioidea</taxon>
        <taxon>Batillariidae</taxon>
        <taxon>Batillaria</taxon>
    </lineage>
</organism>
<evidence type="ECO:0000256" key="1">
    <source>
        <dbReference type="ARBA" id="ARBA00004141"/>
    </source>
</evidence>
<keyword evidence="6" id="KW-0406">Ion transport</keyword>
<keyword evidence="6" id="KW-0813">Transport</keyword>
<feature type="compositionally biased region" description="Polar residues" evidence="7">
    <location>
        <begin position="1274"/>
        <end position="1284"/>
    </location>
</feature>
<dbReference type="FunFam" id="1.10.287.70:FF:000061">
    <property type="entry name" value="Sodium leak channel non-selective protein"/>
    <property type="match status" value="1"/>
</dbReference>
<dbReference type="GO" id="GO:0034702">
    <property type="term" value="C:monoatomic ion channel complex"/>
    <property type="evidence" value="ECO:0007669"/>
    <property type="project" value="UniProtKB-KW"/>
</dbReference>
<feature type="compositionally biased region" description="Basic and acidic residues" evidence="7">
    <location>
        <begin position="1188"/>
        <end position="1198"/>
    </location>
</feature>
<evidence type="ECO:0000256" key="3">
    <source>
        <dbReference type="ARBA" id="ARBA00022989"/>
    </source>
</evidence>
<protein>
    <recommendedName>
        <fullName evidence="9">Ion transport domain-containing protein</fullName>
    </recommendedName>
</protein>
<feature type="binding site" evidence="5">
    <location>
        <position position="677"/>
    </location>
    <ligand>
        <name>Ca(2+)</name>
        <dbReference type="ChEBI" id="CHEBI:29108"/>
    </ligand>
</feature>
<keyword evidence="6" id="KW-0851">Voltage-gated channel</keyword>
<feature type="non-terminal residue" evidence="10">
    <location>
        <position position="1"/>
    </location>
</feature>
<dbReference type="PANTHER" id="PTHR46141">
    <property type="entry name" value="SODIUM LEAK CHANNEL NON-SELECTIVE PROTEIN"/>
    <property type="match status" value="1"/>
</dbReference>
<evidence type="ECO:0000256" key="6">
    <source>
        <dbReference type="RuleBase" id="RU003808"/>
    </source>
</evidence>
<reference evidence="10 11" key="1">
    <citation type="journal article" date="2023" name="Sci. Data">
        <title>Genome assembly of the Korean intertidal mud-creeper Batillaria attramentaria.</title>
        <authorList>
            <person name="Patra A.K."/>
            <person name="Ho P.T."/>
            <person name="Jun S."/>
            <person name="Lee S.J."/>
            <person name="Kim Y."/>
            <person name="Won Y.J."/>
        </authorList>
    </citation>
    <scope>NUCLEOTIDE SEQUENCE [LARGE SCALE GENOMIC DNA]</scope>
    <source>
        <strain evidence="10">Wonlab-2016</strain>
    </source>
</reference>
<sequence length="1316" mass="150550">VIQSDGTMWRLVMMDENKAQGLAPPIFQRALRSNVFHTFILILVLLDASIAASLRFNHRDKDPNDKFDNFYYCEVALTVLFDLEALFKIWCLGLKGYMRRSLHVFEMVLCVGTTLHLVPRLYRTLLTYFQVMRLMRLIKASPMLEGFCYKIFGPPKKLGSLILFTMCLLIIASSISLQLFCFIKGFDKFATFPQALQSMFQVLTQEGWVDIHLDLMDSVPIVPRILVAIYFLFFHFFVTGIVISLFVAVILDNLELDEDIKKLKQLKLREQSAETQEQLPLRLRIFSKFPDHPQMVKVYKMPSEFDASDVRESFIRQFTYIDGALNLVVDTQNTGQPVSPYLNACHMRLVKSPKHATRCGGAVEKKSSILGILQESTQQKVVSAGGSTQLVPAGHNRTLSLLGHQHQVRMERSDAWMTFDIKTLQQKKQQAEMKRSKLRKVCATIVNAKYNYGLRDPVTGKEIKSKYKQLHKLLGLVTYIDWVMIIVTILSCISMMFETPRYRMVENGELQIAEYSFVICMTLEDDAQGLANGLFFTPKAVVNDFSGVLDLFIYGVSVVFLMAMPRQVETHSPEQILMILRCLRPLRIYILMFVFAICGVHLLGGRLARCNDPKVNTKEMCTGMFFTRVVISKMVLTETEGDMPGLWVPRVWSNPHNFNFDNIQNAMLALFEVLSLEGWLEVRDVIIKRVGAWEAVYIHLFVFIGYMIGLTLFVGVVIANYSENKGTALLTVDQRRWLDLKGRIKLAQPLHIPPRPERSSFRGLMYDITQHLYFKRFIVFLVIANCLMLSVPWKDYQEREDNTINVLAGFSTSFTLLFMVEVVIKMIALSPIGYWTSRRNRFDMLVTFLGVIWIILNYSLNVKHDSTLRETINSLGYFVIVLRFFTITGKHATLKMLIQTVVMSVFKSFFIIMGMFLLMLFYAYMGVILFGSVKFGYNLGRHANFQTAPHAIMLLFRIVTGEDWNKILHDCMVDKPFCTPGGNYWETDCGNKLAAIIYFCTFYVIITYIVLNLLVAIIMENFSLFYSNEEDALLSYSDIRHFQNSWNLVDINRKGVIPSHRVRFLLRLLRGRLEVDLEKDRLLFKHMCYEIEKLHPGGEVTFHDVLSMLSYRSVDIRKSLQLEELLAREELEYTVEEEVAKLTIRNWLDKCLKRIRAKEHSNIISNLRATNEPLFTVTELTAGGADAKGGKEESKEEGATPVPTRTRKKGHVELRNPVIQPPSALQGGSARKFLTPTLSDGASRGDKERASLRKRSKINTGGKPLPLVSEFSDDTSPTLPSFPTDSALVGKNVSTDIGCWWKEQCTYSTNGDEPSP</sequence>
<evidence type="ECO:0000256" key="5">
    <source>
        <dbReference type="PIRSR" id="PIRSR602077-1"/>
    </source>
</evidence>
<evidence type="ECO:0000256" key="7">
    <source>
        <dbReference type="SAM" id="MobiDB-lite"/>
    </source>
</evidence>
<dbReference type="InterPro" id="IPR028823">
    <property type="entry name" value="NALCN"/>
</dbReference>
<keyword evidence="6" id="KW-0107">Calcium channel</keyword>
<feature type="region of interest" description="Disordered" evidence="7">
    <location>
        <begin position="1183"/>
        <end position="1286"/>
    </location>
</feature>
<evidence type="ECO:0000313" key="10">
    <source>
        <dbReference type="EMBL" id="KAK7489326.1"/>
    </source>
</evidence>
<dbReference type="Pfam" id="PF00520">
    <property type="entry name" value="Ion_trans"/>
    <property type="match status" value="4"/>
</dbReference>
<gene>
    <name evidence="10" type="ORF">BaRGS_00019434</name>
</gene>
<feature type="transmembrane region" description="Helical" evidence="8">
    <location>
        <begin position="813"/>
        <end position="835"/>
    </location>
</feature>
<feature type="domain" description="Ion transport" evidence="9">
    <location>
        <begin position="590"/>
        <end position="725"/>
    </location>
</feature>
<comment type="caution">
    <text evidence="10">The sequence shown here is derived from an EMBL/GenBank/DDBJ whole genome shotgun (WGS) entry which is preliminary data.</text>
</comment>
<dbReference type="EMBL" id="JACVVK020000139">
    <property type="protein sequence ID" value="KAK7489326.1"/>
    <property type="molecule type" value="Genomic_DNA"/>
</dbReference>
<feature type="transmembrane region" description="Helical" evidence="8">
    <location>
        <begin position="69"/>
        <end position="90"/>
    </location>
</feature>
<feature type="domain" description="Ion transport" evidence="9">
    <location>
        <begin position="34"/>
        <end position="255"/>
    </location>
</feature>
<dbReference type="FunFam" id="1.20.120.350:FF:000030">
    <property type="entry name" value="sodium leak channel non-selective protein"/>
    <property type="match status" value="1"/>
</dbReference>
<keyword evidence="5 6" id="KW-0106">Calcium</keyword>
<keyword evidence="2 8" id="KW-0812">Transmembrane</keyword>
<evidence type="ECO:0000313" key="11">
    <source>
        <dbReference type="Proteomes" id="UP001519460"/>
    </source>
</evidence>
<feature type="transmembrane region" description="Helical" evidence="8">
    <location>
        <begin position="161"/>
        <end position="186"/>
    </location>
</feature>
<keyword evidence="3 8" id="KW-1133">Transmembrane helix</keyword>
<evidence type="ECO:0000256" key="4">
    <source>
        <dbReference type="ARBA" id="ARBA00023136"/>
    </source>
</evidence>
<keyword evidence="4 8" id="KW-0472">Membrane</keyword>
<evidence type="ECO:0000259" key="9">
    <source>
        <dbReference type="Pfam" id="PF00520"/>
    </source>
</evidence>
<dbReference type="SUPFAM" id="SSF81324">
    <property type="entry name" value="Voltage-gated potassium channels"/>
    <property type="match status" value="3"/>
</dbReference>
<dbReference type="Gene3D" id="1.20.120.350">
    <property type="entry name" value="Voltage-gated potassium channels. Chain C"/>
    <property type="match status" value="3"/>
</dbReference>
<feature type="transmembrane region" description="Helical" evidence="8">
    <location>
        <begin position="225"/>
        <end position="251"/>
    </location>
</feature>
<dbReference type="PANTHER" id="PTHR46141:SF1">
    <property type="entry name" value="SODIUM LEAK CHANNEL NALCN"/>
    <property type="match status" value="1"/>
</dbReference>
<feature type="transmembrane region" description="Helical" evidence="8">
    <location>
        <begin position="586"/>
        <end position="604"/>
    </location>
</feature>
<evidence type="ECO:0000256" key="2">
    <source>
        <dbReference type="ARBA" id="ARBA00022692"/>
    </source>
</evidence>
<proteinExistence type="inferred from homology"/>
<feature type="transmembrane region" description="Helical" evidence="8">
    <location>
        <begin position="35"/>
        <end position="57"/>
    </location>
</feature>
<dbReference type="GO" id="GO:0005262">
    <property type="term" value="F:calcium channel activity"/>
    <property type="evidence" value="ECO:0007669"/>
    <property type="project" value="UniProtKB-KW"/>
</dbReference>
<keyword evidence="6" id="KW-0109">Calcium transport</keyword>
<feature type="transmembrane region" description="Helical" evidence="8">
    <location>
        <begin position="842"/>
        <end position="860"/>
    </location>
</feature>
<feature type="transmembrane region" description="Helical" evidence="8">
    <location>
        <begin position="995"/>
        <end position="1018"/>
    </location>
</feature>
<dbReference type="Gene3D" id="1.10.287.70">
    <property type="match status" value="3"/>
</dbReference>
<dbReference type="InterPro" id="IPR005821">
    <property type="entry name" value="Ion_trans_dom"/>
</dbReference>
<comment type="subcellular location">
    <subcellularLocation>
        <location evidence="1 6">Membrane</location>
        <topology evidence="1 6">Multi-pass membrane protein</topology>
    </subcellularLocation>
</comment>
<comment type="similarity">
    <text evidence="6">Belongs to the calcium channel alpha-1 subunit (TC 1.A.1.11) family.</text>
</comment>
<dbReference type="Gene3D" id="1.10.238.10">
    <property type="entry name" value="EF-hand"/>
    <property type="match status" value="1"/>
</dbReference>
<dbReference type="InterPro" id="IPR027359">
    <property type="entry name" value="Volt_channel_dom_sf"/>
</dbReference>